<feature type="region of interest" description="Disordered" evidence="1">
    <location>
        <begin position="97"/>
        <end position="139"/>
    </location>
</feature>
<feature type="region of interest" description="Disordered" evidence="1">
    <location>
        <begin position="1"/>
        <end position="79"/>
    </location>
</feature>
<protein>
    <submittedName>
        <fullName evidence="2">Uncharacterized protein</fullName>
    </submittedName>
</protein>
<feature type="compositionally biased region" description="Basic residues" evidence="1">
    <location>
        <begin position="174"/>
        <end position="186"/>
    </location>
</feature>
<accession>A0A3M7KT06</accession>
<dbReference type="EMBL" id="QOKY01000202">
    <property type="protein sequence ID" value="RMZ52835.1"/>
    <property type="molecule type" value="Genomic_DNA"/>
</dbReference>
<feature type="non-terminal residue" evidence="2">
    <location>
        <position position="246"/>
    </location>
</feature>
<proteinExistence type="predicted"/>
<feature type="non-terminal residue" evidence="2">
    <location>
        <position position="1"/>
    </location>
</feature>
<evidence type="ECO:0000256" key="1">
    <source>
        <dbReference type="SAM" id="MobiDB-lite"/>
    </source>
</evidence>
<feature type="compositionally biased region" description="Low complexity" evidence="1">
    <location>
        <begin position="97"/>
        <end position="123"/>
    </location>
</feature>
<organism evidence="2 3">
    <name type="scientific">Auxenochlorella protothecoides</name>
    <name type="common">Green microalga</name>
    <name type="synonym">Chlorella protothecoides</name>
    <dbReference type="NCBI Taxonomy" id="3075"/>
    <lineage>
        <taxon>Eukaryota</taxon>
        <taxon>Viridiplantae</taxon>
        <taxon>Chlorophyta</taxon>
        <taxon>core chlorophytes</taxon>
        <taxon>Trebouxiophyceae</taxon>
        <taxon>Chlorellales</taxon>
        <taxon>Chlorellaceae</taxon>
        <taxon>Auxenochlorella</taxon>
    </lineage>
</organism>
<feature type="compositionally biased region" description="Basic residues" evidence="1">
    <location>
        <begin position="11"/>
        <end position="25"/>
    </location>
</feature>
<sequence length="246" mass="25173">DAAVEPDVHRGPRCPHKPGRLRRDHGHPAPGRAPPAHHAACTVHPSRPRPRPALGRRGGLRPGLCAGHHLPRGAHDARRHRRRHFAGCAGHHLAHAGHPVGAGSAGARAGPRAGRAQQAAGAPPKRRLPRAGARGGPLAGRHHAGYRLPAPCPGHAVCAGAEAGARGQRQPATLRRRAGQGRRGLRRAGPDLLPAAGALPAALLALPLPLASLHGRRHGGDLPPAVSRGGHEAAHLAATGPGDPAL</sequence>
<feature type="region of interest" description="Disordered" evidence="1">
    <location>
        <begin position="219"/>
        <end position="246"/>
    </location>
</feature>
<feature type="region of interest" description="Disordered" evidence="1">
    <location>
        <begin position="163"/>
        <end position="189"/>
    </location>
</feature>
<feature type="compositionally biased region" description="Basic and acidic residues" evidence="1">
    <location>
        <begin position="1"/>
        <end position="10"/>
    </location>
</feature>
<comment type="caution">
    <text evidence="2">The sequence shown here is derived from an EMBL/GenBank/DDBJ whole genome shotgun (WGS) entry which is preliminary data.</text>
</comment>
<dbReference type="Proteomes" id="UP000279271">
    <property type="component" value="Unassembled WGS sequence"/>
</dbReference>
<evidence type="ECO:0000313" key="2">
    <source>
        <dbReference type="EMBL" id="RMZ52835.1"/>
    </source>
</evidence>
<gene>
    <name evidence="2" type="ORF">APUTEX25_000954</name>
</gene>
<feature type="compositionally biased region" description="Basic residues" evidence="1">
    <location>
        <begin position="69"/>
        <end position="79"/>
    </location>
</feature>
<feature type="compositionally biased region" description="Low complexity" evidence="1">
    <location>
        <begin position="28"/>
        <end position="40"/>
    </location>
</feature>
<dbReference type="AlphaFoldDB" id="A0A3M7KT06"/>
<feature type="compositionally biased region" description="Low complexity" evidence="1">
    <location>
        <begin position="163"/>
        <end position="172"/>
    </location>
</feature>
<evidence type="ECO:0000313" key="3">
    <source>
        <dbReference type="Proteomes" id="UP000279271"/>
    </source>
</evidence>
<name>A0A3M7KT06_AUXPR</name>
<reference evidence="3" key="1">
    <citation type="journal article" date="2018" name="Algal Res.">
        <title>Characterization of plant carbon substrate utilization by Auxenochlorella protothecoides.</title>
        <authorList>
            <person name="Vogler B.W."/>
            <person name="Starkenburg S.R."/>
            <person name="Sudasinghe N."/>
            <person name="Schambach J.Y."/>
            <person name="Rollin J.A."/>
            <person name="Pattathil S."/>
            <person name="Barry A.N."/>
        </authorList>
    </citation>
    <scope>NUCLEOTIDE SEQUENCE [LARGE SCALE GENOMIC DNA]</scope>
    <source>
        <strain evidence="3">UTEX 25</strain>
    </source>
</reference>